<evidence type="ECO:0000256" key="1">
    <source>
        <dbReference type="ARBA" id="ARBA00007228"/>
    </source>
</evidence>
<dbReference type="InterPro" id="IPR004441">
    <property type="entry name" value="rRNA_MeTrfase_TrmH"/>
</dbReference>
<comment type="caution">
    <text evidence="6">The sequence shown here is derived from an EMBL/GenBank/DDBJ whole genome shotgun (WGS) entry which is preliminary data.</text>
</comment>
<protein>
    <submittedName>
        <fullName evidence="6">23S rRNA (Guanosine(2251)-2'-O)-methyltransferase RlmB</fullName>
    </submittedName>
</protein>
<dbReference type="CDD" id="cd18103">
    <property type="entry name" value="SpoU-like_RlmB"/>
    <property type="match status" value="1"/>
</dbReference>
<dbReference type="Gene3D" id="3.40.1280.10">
    <property type="match status" value="1"/>
</dbReference>
<evidence type="ECO:0000256" key="2">
    <source>
        <dbReference type="ARBA" id="ARBA00022603"/>
    </source>
</evidence>
<dbReference type="NCBIfam" id="TIGR00186">
    <property type="entry name" value="rRNA_methyl_3"/>
    <property type="match status" value="1"/>
</dbReference>
<feature type="domain" description="RNA 2-O ribose methyltransferase substrate binding" evidence="5">
    <location>
        <begin position="108"/>
        <end position="183"/>
    </location>
</feature>
<dbReference type="SUPFAM" id="SSF55315">
    <property type="entry name" value="L30e-like"/>
    <property type="match status" value="1"/>
</dbReference>
<keyword evidence="3" id="KW-0808">Transferase</keyword>
<organism evidence="6 7">
    <name type="scientific">Collinsella ureilytica</name>
    <dbReference type="NCBI Taxonomy" id="2869515"/>
    <lineage>
        <taxon>Bacteria</taxon>
        <taxon>Bacillati</taxon>
        <taxon>Actinomycetota</taxon>
        <taxon>Coriobacteriia</taxon>
        <taxon>Coriobacteriales</taxon>
        <taxon>Coriobacteriaceae</taxon>
        <taxon>Collinsella</taxon>
    </lineage>
</organism>
<feature type="compositionally biased region" description="Polar residues" evidence="4">
    <location>
        <begin position="59"/>
        <end position="70"/>
    </location>
</feature>
<dbReference type="PANTHER" id="PTHR46429">
    <property type="entry name" value="23S RRNA (GUANOSINE-2'-O-)-METHYLTRANSFERASE RLMB"/>
    <property type="match status" value="1"/>
</dbReference>
<evidence type="ECO:0000259" key="5">
    <source>
        <dbReference type="SMART" id="SM00967"/>
    </source>
</evidence>
<evidence type="ECO:0000313" key="7">
    <source>
        <dbReference type="Proteomes" id="UP000700908"/>
    </source>
</evidence>
<feature type="region of interest" description="Disordered" evidence="4">
    <location>
        <begin position="1"/>
        <end position="104"/>
    </location>
</feature>
<feature type="compositionally biased region" description="Low complexity" evidence="4">
    <location>
        <begin position="1"/>
        <end position="19"/>
    </location>
</feature>
<keyword evidence="7" id="KW-1185">Reference proteome</keyword>
<comment type="similarity">
    <text evidence="1">Belongs to the class IV-like SAM-binding methyltransferase superfamily. RNA methyltransferase TrmH family.</text>
</comment>
<dbReference type="InterPro" id="IPR029028">
    <property type="entry name" value="Alpha/beta_knot_MTases"/>
</dbReference>
<proteinExistence type="inferred from homology"/>
<evidence type="ECO:0000313" key="6">
    <source>
        <dbReference type="EMBL" id="MBY4797410.1"/>
    </source>
</evidence>
<dbReference type="SMART" id="SM00967">
    <property type="entry name" value="SpoU_sub_bind"/>
    <property type="match status" value="1"/>
</dbReference>
<dbReference type="Pfam" id="PF00588">
    <property type="entry name" value="SpoU_methylase"/>
    <property type="match status" value="1"/>
</dbReference>
<accession>A0ABS7MJZ8</accession>
<dbReference type="SUPFAM" id="SSF75217">
    <property type="entry name" value="alpha/beta knot"/>
    <property type="match status" value="1"/>
</dbReference>
<dbReference type="Pfam" id="PF08032">
    <property type="entry name" value="SpoU_sub_bind"/>
    <property type="match status" value="1"/>
</dbReference>
<dbReference type="Proteomes" id="UP000700908">
    <property type="component" value="Unassembled WGS sequence"/>
</dbReference>
<sequence length="356" mass="37692">MAKSKQQGGKSRSGSGARQEQGRRTQTGDRSGRSQSNKRPDRLQRGRSVQDRGRDASRGSINRSQGTQRAQDFGSMPGENRSSHAQAGNRGSRAQQSTRKSQAPDTLYIEGRRAVAEALQVSFPVRRALVAASERDSGTAEFVSVLSAAGTPIEYVDRSVLNALSSHGAHQGIMLEVGSFPYADLSEIIADSGTDPALVLVLDHVTDEGNLGAIIRSAEVVGASGVVIASKRAAGVGIGTFKTSAGAALHLPIARVTNIARALDQLKEAGFWVVGASEHAQGDCWSASLEGRIALVMGSEGSGLSRLIQERCDHLVRLPQRGITESLNVAQAATVLSYEWLRQNRDALPEGNSTTA</sequence>
<feature type="compositionally biased region" description="Polar residues" evidence="4">
    <location>
        <begin position="92"/>
        <end position="104"/>
    </location>
</feature>
<gene>
    <name evidence="6" type="primary">rlmB</name>
    <name evidence="6" type="ORF">K6V98_03415</name>
</gene>
<keyword evidence="2" id="KW-0489">Methyltransferase</keyword>
<dbReference type="InterPro" id="IPR029026">
    <property type="entry name" value="tRNA_m1G_MTases_N"/>
</dbReference>
<dbReference type="PANTHER" id="PTHR46429:SF1">
    <property type="entry name" value="23S RRNA (GUANOSINE-2'-O-)-METHYLTRANSFERASE RLMB"/>
    <property type="match status" value="1"/>
</dbReference>
<feature type="compositionally biased region" description="Basic and acidic residues" evidence="4">
    <location>
        <begin position="20"/>
        <end position="57"/>
    </location>
</feature>
<dbReference type="EMBL" id="JAIMFO010000005">
    <property type="protein sequence ID" value="MBY4797410.1"/>
    <property type="molecule type" value="Genomic_DNA"/>
</dbReference>
<dbReference type="Gene3D" id="3.30.1330.30">
    <property type="match status" value="1"/>
</dbReference>
<dbReference type="InterPro" id="IPR029064">
    <property type="entry name" value="Ribosomal_eL30-like_sf"/>
</dbReference>
<dbReference type="RefSeq" id="WP_222199130.1">
    <property type="nucleotide sequence ID" value="NZ_JAIMFO010000005.1"/>
</dbReference>
<reference evidence="6 7" key="1">
    <citation type="submission" date="2021-08" db="EMBL/GenBank/DDBJ databases">
        <title>Collinsella faecalis sp. nov. isolated from swine faeces.</title>
        <authorList>
            <person name="Oh B.S."/>
            <person name="Lee J.H."/>
        </authorList>
    </citation>
    <scope>NUCLEOTIDE SEQUENCE [LARGE SCALE GENOMIC DNA]</scope>
    <source>
        <strain evidence="6 7">AGMB00827</strain>
    </source>
</reference>
<dbReference type="InterPro" id="IPR001537">
    <property type="entry name" value="SpoU_MeTrfase"/>
</dbReference>
<evidence type="ECO:0000256" key="4">
    <source>
        <dbReference type="SAM" id="MobiDB-lite"/>
    </source>
</evidence>
<dbReference type="InterPro" id="IPR013123">
    <property type="entry name" value="SpoU_subst-bd"/>
</dbReference>
<name>A0ABS7MJZ8_9ACTN</name>
<evidence type="ECO:0000256" key="3">
    <source>
        <dbReference type="ARBA" id="ARBA00022679"/>
    </source>
</evidence>